<reference evidence="1" key="1">
    <citation type="submission" date="2022-08" db="EMBL/GenBank/DDBJ databases">
        <authorList>
            <person name="Deng Y."/>
            <person name="Han X.-F."/>
            <person name="Zhang Y.-Q."/>
        </authorList>
    </citation>
    <scope>NUCLEOTIDE SEQUENCE</scope>
    <source>
        <strain evidence="1">CPCC 203407</strain>
    </source>
</reference>
<organism evidence="1 2">
    <name type="scientific">Herbiconiux oxytropis</name>
    <dbReference type="NCBI Taxonomy" id="2970915"/>
    <lineage>
        <taxon>Bacteria</taxon>
        <taxon>Bacillati</taxon>
        <taxon>Actinomycetota</taxon>
        <taxon>Actinomycetes</taxon>
        <taxon>Micrococcales</taxon>
        <taxon>Microbacteriaceae</taxon>
        <taxon>Herbiconiux</taxon>
    </lineage>
</organism>
<dbReference type="EMBL" id="JANLCK010000019">
    <property type="protein sequence ID" value="MCS5728046.1"/>
    <property type="molecule type" value="Genomic_DNA"/>
</dbReference>
<comment type="caution">
    <text evidence="1">The sequence shown here is derived from an EMBL/GenBank/DDBJ whole genome shotgun (WGS) entry which is preliminary data.</text>
</comment>
<evidence type="ECO:0000313" key="2">
    <source>
        <dbReference type="Proteomes" id="UP001165587"/>
    </source>
</evidence>
<gene>
    <name evidence="1" type="ORF">N1028_19280</name>
</gene>
<sequence length="162" mass="17271">MGFDGVGPVQLGSPLEDQRQLLPVFEDITDPLCVAGYLDLRAPSGFALRFVSGPDQPVTAAITFGNGGSRSADDRATTPTTAEGIGIGSTKDELLTAYPDIELTGTYQSDDYPYYGITDGTGGWIIFALIDDEVSRIQIAHEDVLPIENVSVKTMPSERCPA</sequence>
<dbReference type="Proteomes" id="UP001165587">
    <property type="component" value="Unassembled WGS sequence"/>
</dbReference>
<dbReference type="RefSeq" id="WP_259531153.1">
    <property type="nucleotide sequence ID" value="NZ_JANLCK010000019.1"/>
</dbReference>
<name>A0AA42BW10_9MICO</name>
<accession>A0AA42BW10</accession>
<keyword evidence="2" id="KW-1185">Reference proteome</keyword>
<evidence type="ECO:0000313" key="1">
    <source>
        <dbReference type="EMBL" id="MCS5728046.1"/>
    </source>
</evidence>
<dbReference type="AlphaFoldDB" id="A0AA42BW10"/>
<protein>
    <submittedName>
        <fullName evidence="1">Uncharacterized protein</fullName>
    </submittedName>
</protein>
<proteinExistence type="predicted"/>